<dbReference type="EMBL" id="JBHULE010000019">
    <property type="protein sequence ID" value="MFD2563802.1"/>
    <property type="molecule type" value="Genomic_DNA"/>
</dbReference>
<evidence type="ECO:0000313" key="7">
    <source>
        <dbReference type="EMBL" id="MFD2563802.1"/>
    </source>
</evidence>
<dbReference type="EC" id="1.3.99.27" evidence="7"/>
<dbReference type="InterPro" id="IPR014105">
    <property type="entry name" value="Carotenoid/retinoid_OxRdtase"/>
</dbReference>
<dbReference type="InterPro" id="IPR054840">
    <property type="entry name" value="hydcarot_desat_CrtD"/>
</dbReference>
<evidence type="ECO:0000259" key="6">
    <source>
        <dbReference type="Pfam" id="PF01593"/>
    </source>
</evidence>
<proteinExistence type="inferred from homology"/>
<keyword evidence="4 5" id="KW-0560">Oxidoreductase</keyword>
<comment type="pathway">
    <text evidence="1 5">Carotenoid biosynthesis.</text>
</comment>
<dbReference type="Pfam" id="PF01593">
    <property type="entry name" value="Amino_oxidase"/>
    <property type="match status" value="1"/>
</dbReference>
<name>A0ABW5LFY0_9FLAO</name>
<comment type="caution">
    <text evidence="7">The sequence shown here is derived from an EMBL/GenBank/DDBJ whole genome shotgun (WGS) entry which is preliminary data.</text>
</comment>
<dbReference type="InterPro" id="IPR036188">
    <property type="entry name" value="FAD/NAD-bd_sf"/>
</dbReference>
<gene>
    <name evidence="7" type="primary">crtD</name>
    <name evidence="7" type="ORF">ACFSR1_14070</name>
</gene>
<keyword evidence="3 5" id="KW-0125">Carotenoid biosynthesis</keyword>
<evidence type="ECO:0000256" key="5">
    <source>
        <dbReference type="RuleBase" id="RU362075"/>
    </source>
</evidence>
<protein>
    <submittedName>
        <fullName evidence="7">1-hydroxycarotenoid 3,4-desaturase CrtD</fullName>
        <ecNumber evidence="7">1.3.99.27</ecNumber>
    </submittedName>
</protein>
<organism evidence="7 8">
    <name type="scientific">Aquimarina rubra</name>
    <dbReference type="NCBI Taxonomy" id="1920033"/>
    <lineage>
        <taxon>Bacteria</taxon>
        <taxon>Pseudomonadati</taxon>
        <taxon>Bacteroidota</taxon>
        <taxon>Flavobacteriia</taxon>
        <taxon>Flavobacteriales</taxon>
        <taxon>Flavobacteriaceae</taxon>
        <taxon>Aquimarina</taxon>
    </lineage>
</organism>
<feature type="domain" description="Amine oxidase" evidence="6">
    <location>
        <begin position="13"/>
        <end position="487"/>
    </location>
</feature>
<dbReference type="SUPFAM" id="SSF51905">
    <property type="entry name" value="FAD/NAD(P)-binding domain"/>
    <property type="match status" value="1"/>
</dbReference>
<dbReference type="InterPro" id="IPR002937">
    <property type="entry name" value="Amino_oxidase"/>
</dbReference>
<dbReference type="PANTHER" id="PTHR43734">
    <property type="entry name" value="PHYTOENE DESATURASE"/>
    <property type="match status" value="1"/>
</dbReference>
<dbReference type="NCBIfam" id="TIGR02734">
    <property type="entry name" value="crtI_fam"/>
    <property type="match status" value="1"/>
</dbReference>
<dbReference type="GO" id="GO:0016491">
    <property type="term" value="F:oxidoreductase activity"/>
    <property type="evidence" value="ECO:0007669"/>
    <property type="project" value="UniProtKB-KW"/>
</dbReference>
<sequence>MSNKKVVIIGSGIAGLAVAIRLRNQNFEVEVYESNSYPGGKLTEIRTKGYRFDCGPSLFTMPQFVEELFTISDKNVKDYFEYEKKEVVCNYFYEDGTKFKALANTEKFAKEAEKTFDVENAQILQYFENSKLKYDLTSSLFLNKSLHKLSTYLSLDTIRAITRINSLGINKNLHGLNAKQFKDPRLVQFFDRFATYNGSSPYLTPGIMSMIPHLEQYYGTFFPKGGMHSITKSLYKLATDLGVTFHFKSKVDEIVTNNKKATAVIVDGVKKGADLVISNMDVVPTYRKLLSNQKSPEKTLKQPRSSSALIFYWGIKKEFPELDLHNIFFSKNYKEEFEYIFEKKQVFDDPTVYINITVKNESNDAPRGCENWFVMINVPGNEGQDWDKIIDKSRKNILNKLSKLLKMDIEELIETEEILDPRSIESNTQSYQGSLYGSSSNNKYAAFLRHPNFSKSIKNLYFCGGSVHPGGGIPLCLLSGKIVSELIQKDFKP</sequence>
<evidence type="ECO:0000256" key="4">
    <source>
        <dbReference type="ARBA" id="ARBA00023002"/>
    </source>
</evidence>
<evidence type="ECO:0000313" key="8">
    <source>
        <dbReference type="Proteomes" id="UP001597319"/>
    </source>
</evidence>
<accession>A0ABW5LFY0</accession>
<dbReference type="Proteomes" id="UP001597319">
    <property type="component" value="Unassembled WGS sequence"/>
</dbReference>
<reference evidence="8" key="1">
    <citation type="journal article" date="2019" name="Int. J. Syst. Evol. Microbiol.">
        <title>The Global Catalogue of Microorganisms (GCM) 10K type strain sequencing project: providing services to taxonomists for standard genome sequencing and annotation.</title>
        <authorList>
            <consortium name="The Broad Institute Genomics Platform"/>
            <consortium name="The Broad Institute Genome Sequencing Center for Infectious Disease"/>
            <person name="Wu L."/>
            <person name="Ma J."/>
        </authorList>
    </citation>
    <scope>NUCLEOTIDE SEQUENCE [LARGE SCALE GENOMIC DNA]</scope>
    <source>
        <strain evidence="8">KCTC 52274</strain>
    </source>
</reference>
<dbReference type="PANTHER" id="PTHR43734:SF7">
    <property type="entry name" value="4,4'-DIAPONEUROSPORENE OXYGENASE"/>
    <property type="match status" value="1"/>
</dbReference>
<evidence type="ECO:0000256" key="1">
    <source>
        <dbReference type="ARBA" id="ARBA00004829"/>
    </source>
</evidence>
<keyword evidence="8" id="KW-1185">Reference proteome</keyword>
<dbReference type="NCBIfam" id="NF042421">
    <property type="entry name" value="hydcarot_desat_CrtD"/>
    <property type="match status" value="1"/>
</dbReference>
<evidence type="ECO:0000256" key="3">
    <source>
        <dbReference type="ARBA" id="ARBA00022746"/>
    </source>
</evidence>
<dbReference type="Gene3D" id="3.50.50.60">
    <property type="entry name" value="FAD/NAD(P)-binding domain"/>
    <property type="match status" value="2"/>
</dbReference>
<evidence type="ECO:0000256" key="2">
    <source>
        <dbReference type="ARBA" id="ARBA00006046"/>
    </source>
</evidence>
<dbReference type="RefSeq" id="WP_378293541.1">
    <property type="nucleotide sequence ID" value="NZ_JBHULE010000019.1"/>
</dbReference>
<comment type="similarity">
    <text evidence="2 5">Belongs to the carotenoid/retinoid oxidoreductase family.</text>
</comment>